<evidence type="ECO:0000313" key="2">
    <source>
        <dbReference type="EMBL" id="VAX26674.1"/>
    </source>
</evidence>
<feature type="transmembrane region" description="Helical" evidence="1">
    <location>
        <begin position="7"/>
        <end position="29"/>
    </location>
</feature>
<organism evidence="2">
    <name type="scientific">hydrothermal vent metagenome</name>
    <dbReference type="NCBI Taxonomy" id="652676"/>
    <lineage>
        <taxon>unclassified sequences</taxon>
        <taxon>metagenomes</taxon>
        <taxon>ecological metagenomes</taxon>
    </lineage>
</organism>
<feature type="transmembrane region" description="Helical" evidence="1">
    <location>
        <begin position="121"/>
        <end position="141"/>
    </location>
</feature>
<name>A0A3B1CS06_9ZZZZ</name>
<keyword evidence="1" id="KW-0472">Membrane</keyword>
<dbReference type="Pfam" id="PF09858">
    <property type="entry name" value="DUF2085"/>
    <property type="match status" value="1"/>
</dbReference>
<protein>
    <recommendedName>
        <fullName evidence="3">DUF2085 domain-containing protein</fullName>
    </recommendedName>
</protein>
<dbReference type="AlphaFoldDB" id="A0A3B1CS06"/>
<evidence type="ECO:0000256" key="1">
    <source>
        <dbReference type="SAM" id="Phobius"/>
    </source>
</evidence>
<proteinExistence type="predicted"/>
<feature type="transmembrane region" description="Helical" evidence="1">
    <location>
        <begin position="69"/>
        <end position="88"/>
    </location>
</feature>
<reference evidence="2" key="1">
    <citation type="submission" date="2018-06" db="EMBL/GenBank/DDBJ databases">
        <authorList>
            <person name="Zhirakovskaya E."/>
        </authorList>
    </citation>
    <scope>NUCLEOTIDE SEQUENCE</scope>
</reference>
<feature type="transmembrane region" description="Helical" evidence="1">
    <location>
        <begin position="95"/>
        <end position="115"/>
    </location>
</feature>
<gene>
    <name evidence="2" type="ORF">MNBD_IGNAVI01-627</name>
</gene>
<dbReference type="EMBL" id="UOGD01000353">
    <property type="protein sequence ID" value="VAX26674.1"/>
    <property type="molecule type" value="Genomic_DNA"/>
</dbReference>
<sequence>MSFYLKLIFFILIFVWVLGIFIEVLIPHFNFLVFLYPYLDIIYSHVCHQQPEKILSINGHNLLVCSRCAGIYLGSFVSALILLFVPIIKVNNIKYLIFASVPMFIDVILYSVGVYTYSKPVALFSGFLFGIAGIIYIYKGLQILLAEKRKEEN</sequence>
<dbReference type="InterPro" id="IPR019206">
    <property type="entry name" value="DUF2085_TM"/>
</dbReference>
<accession>A0A3B1CS06</accession>
<keyword evidence="1" id="KW-1133">Transmembrane helix</keyword>
<evidence type="ECO:0008006" key="3">
    <source>
        <dbReference type="Google" id="ProtNLM"/>
    </source>
</evidence>
<keyword evidence="1" id="KW-0812">Transmembrane</keyword>